<protein>
    <submittedName>
        <fullName evidence="2">Uncharacterized protein</fullName>
    </submittedName>
</protein>
<accession>A0A835ELU0</accession>
<comment type="caution">
    <text evidence="2">The sequence shown here is derived from an EMBL/GenBank/DDBJ whole genome shotgun (WGS) entry which is preliminary data.</text>
</comment>
<keyword evidence="1" id="KW-0812">Transmembrane</keyword>
<evidence type="ECO:0000313" key="2">
    <source>
        <dbReference type="EMBL" id="KAF8703419.1"/>
    </source>
</evidence>
<dbReference type="Proteomes" id="UP000636709">
    <property type="component" value="Unassembled WGS sequence"/>
</dbReference>
<name>A0A835ELU0_9POAL</name>
<evidence type="ECO:0000313" key="3">
    <source>
        <dbReference type="Proteomes" id="UP000636709"/>
    </source>
</evidence>
<sequence>MPIQSSLLDFLGVEWDTSIGHELTVLHAREKFGADFFREVIILAMWALWIHMNSIVFDGASLSIAAWRRSFMEEIKALTLRLRRC</sequence>
<dbReference type="AlphaFoldDB" id="A0A835ELU0"/>
<keyword evidence="3" id="KW-1185">Reference proteome</keyword>
<reference evidence="2" key="1">
    <citation type="submission" date="2020-07" db="EMBL/GenBank/DDBJ databases">
        <title>Genome sequence and genetic diversity analysis of an under-domesticated orphan crop, white fonio (Digitaria exilis).</title>
        <authorList>
            <person name="Bennetzen J.L."/>
            <person name="Chen S."/>
            <person name="Ma X."/>
            <person name="Wang X."/>
            <person name="Yssel A.E.J."/>
            <person name="Chaluvadi S.R."/>
            <person name="Johnson M."/>
            <person name="Gangashetty P."/>
            <person name="Hamidou F."/>
            <person name="Sanogo M.D."/>
            <person name="Zwaenepoel A."/>
            <person name="Wallace J."/>
            <person name="Van De Peer Y."/>
            <person name="Van Deynze A."/>
        </authorList>
    </citation>
    <scope>NUCLEOTIDE SEQUENCE</scope>
    <source>
        <tissue evidence="2">Leaves</tissue>
    </source>
</reference>
<gene>
    <name evidence="2" type="ORF">HU200_032222</name>
</gene>
<feature type="transmembrane region" description="Helical" evidence="1">
    <location>
        <begin position="40"/>
        <end position="67"/>
    </location>
</feature>
<proteinExistence type="predicted"/>
<dbReference type="EMBL" id="JACEFO010001778">
    <property type="protein sequence ID" value="KAF8703419.1"/>
    <property type="molecule type" value="Genomic_DNA"/>
</dbReference>
<keyword evidence="1" id="KW-1133">Transmembrane helix</keyword>
<keyword evidence="1" id="KW-0472">Membrane</keyword>
<evidence type="ECO:0000256" key="1">
    <source>
        <dbReference type="SAM" id="Phobius"/>
    </source>
</evidence>
<organism evidence="2 3">
    <name type="scientific">Digitaria exilis</name>
    <dbReference type="NCBI Taxonomy" id="1010633"/>
    <lineage>
        <taxon>Eukaryota</taxon>
        <taxon>Viridiplantae</taxon>
        <taxon>Streptophyta</taxon>
        <taxon>Embryophyta</taxon>
        <taxon>Tracheophyta</taxon>
        <taxon>Spermatophyta</taxon>
        <taxon>Magnoliopsida</taxon>
        <taxon>Liliopsida</taxon>
        <taxon>Poales</taxon>
        <taxon>Poaceae</taxon>
        <taxon>PACMAD clade</taxon>
        <taxon>Panicoideae</taxon>
        <taxon>Panicodae</taxon>
        <taxon>Paniceae</taxon>
        <taxon>Anthephorinae</taxon>
        <taxon>Digitaria</taxon>
    </lineage>
</organism>